<keyword evidence="12" id="KW-1185">Reference proteome</keyword>
<comment type="similarity">
    <text evidence="2 8 9">Belongs to the universal ribosomal protein uS5 family.</text>
</comment>
<dbReference type="EMBL" id="AQRA01000007">
    <property type="protein sequence ID" value="EZH72656.1"/>
    <property type="molecule type" value="Genomic_DNA"/>
</dbReference>
<proteinExistence type="inferred from homology"/>
<comment type="domain">
    <text evidence="8">The N-terminal domain interacts with the head of the 30S subunit; the C-terminal domain interacts with the body and contacts protein S4. The interaction surface between S4 and S5 is involved in control of translational fidelity.</text>
</comment>
<evidence type="ECO:0000256" key="9">
    <source>
        <dbReference type="RuleBase" id="RU003823"/>
    </source>
</evidence>
<dbReference type="Gene3D" id="3.30.230.10">
    <property type="match status" value="1"/>
</dbReference>
<keyword evidence="5 8" id="KW-0689">Ribosomal protein</keyword>
<organism evidence="11 12">
    <name type="scientific">Aquimarina atlantica</name>
    <dbReference type="NCBI Taxonomy" id="1317122"/>
    <lineage>
        <taxon>Bacteria</taxon>
        <taxon>Pseudomonadati</taxon>
        <taxon>Bacteroidota</taxon>
        <taxon>Flavobacteriia</taxon>
        <taxon>Flavobacteriales</taxon>
        <taxon>Flavobacteriaceae</taxon>
        <taxon>Aquimarina</taxon>
    </lineage>
</organism>
<evidence type="ECO:0000256" key="5">
    <source>
        <dbReference type="ARBA" id="ARBA00022980"/>
    </source>
</evidence>
<dbReference type="eggNOG" id="COG0098">
    <property type="taxonomic scope" value="Bacteria"/>
</dbReference>
<evidence type="ECO:0000256" key="4">
    <source>
        <dbReference type="ARBA" id="ARBA00022884"/>
    </source>
</evidence>
<comment type="function">
    <text evidence="8">With S4 and S12 plays an important role in translational accuracy.</text>
</comment>
<dbReference type="FunFam" id="3.30.160.20:FF:000001">
    <property type="entry name" value="30S ribosomal protein S5"/>
    <property type="match status" value="1"/>
</dbReference>
<comment type="caution">
    <text evidence="11">The sequence shown here is derived from an EMBL/GenBank/DDBJ whole genome shotgun (WGS) entry which is preliminary data.</text>
</comment>
<name>A0A023BRP5_9FLAO</name>
<dbReference type="GO" id="GO:0006412">
    <property type="term" value="P:translation"/>
    <property type="evidence" value="ECO:0007669"/>
    <property type="project" value="UniProtKB-UniRule"/>
</dbReference>
<dbReference type="Gene3D" id="3.30.160.20">
    <property type="match status" value="1"/>
</dbReference>
<dbReference type="Pfam" id="PF00333">
    <property type="entry name" value="Ribosomal_S5"/>
    <property type="match status" value="1"/>
</dbReference>
<keyword evidence="4 8" id="KW-0694">RNA-binding</keyword>
<dbReference type="PANTHER" id="PTHR48277">
    <property type="entry name" value="MITOCHONDRIAL RIBOSOMAL PROTEIN S5"/>
    <property type="match status" value="1"/>
</dbReference>
<evidence type="ECO:0000256" key="3">
    <source>
        <dbReference type="ARBA" id="ARBA00022730"/>
    </source>
</evidence>
<keyword evidence="3 8" id="KW-0699">rRNA-binding</keyword>
<dbReference type="RefSeq" id="WP_034243868.1">
    <property type="nucleotide sequence ID" value="NZ_AQRA01000007.1"/>
</dbReference>
<feature type="domain" description="S5 DRBM" evidence="10">
    <location>
        <begin position="18"/>
        <end position="81"/>
    </location>
</feature>
<dbReference type="NCBIfam" id="TIGR01021">
    <property type="entry name" value="rpsE_bact"/>
    <property type="match status" value="1"/>
</dbReference>
<dbReference type="InterPro" id="IPR018192">
    <property type="entry name" value="Ribosomal_uS5_N_CS"/>
</dbReference>
<dbReference type="GO" id="GO:0005737">
    <property type="term" value="C:cytoplasm"/>
    <property type="evidence" value="ECO:0007669"/>
    <property type="project" value="UniProtKB-ARBA"/>
</dbReference>
<comment type="subunit">
    <text evidence="8">Part of the 30S ribosomal subunit. Contacts proteins S4 and S8.</text>
</comment>
<dbReference type="FunFam" id="3.30.230.10:FF:000002">
    <property type="entry name" value="30S ribosomal protein S5"/>
    <property type="match status" value="1"/>
</dbReference>
<dbReference type="Pfam" id="PF03719">
    <property type="entry name" value="Ribosomal_S5_C"/>
    <property type="match status" value="1"/>
</dbReference>
<dbReference type="GO" id="GO:0019843">
    <property type="term" value="F:rRNA binding"/>
    <property type="evidence" value="ECO:0007669"/>
    <property type="project" value="UniProtKB-UniRule"/>
</dbReference>
<evidence type="ECO:0000256" key="2">
    <source>
        <dbReference type="ARBA" id="ARBA00008945"/>
    </source>
</evidence>
<dbReference type="PROSITE" id="PS50881">
    <property type="entry name" value="S5_DSRBD"/>
    <property type="match status" value="1"/>
</dbReference>
<keyword evidence="6 8" id="KW-0687">Ribonucleoprotein</keyword>
<dbReference type="GO" id="GO:0042254">
    <property type="term" value="P:ribosome biogenesis"/>
    <property type="evidence" value="ECO:0007669"/>
    <property type="project" value="UniProtKB-ARBA"/>
</dbReference>
<dbReference type="HAMAP" id="MF_01307_B">
    <property type="entry name" value="Ribosomal_uS5_B"/>
    <property type="match status" value="1"/>
</dbReference>
<dbReference type="InterPro" id="IPR005324">
    <property type="entry name" value="Ribosomal_uS5_C"/>
</dbReference>
<dbReference type="Proteomes" id="UP000023541">
    <property type="component" value="Unassembled WGS sequence"/>
</dbReference>
<dbReference type="InterPro" id="IPR013810">
    <property type="entry name" value="Ribosomal_uS5_N"/>
</dbReference>
<dbReference type="GO" id="GO:0003735">
    <property type="term" value="F:structural constituent of ribosome"/>
    <property type="evidence" value="ECO:0007669"/>
    <property type="project" value="UniProtKB-UniRule"/>
</dbReference>
<dbReference type="OrthoDB" id="9809045at2"/>
<dbReference type="InterPro" id="IPR020568">
    <property type="entry name" value="Ribosomal_Su5_D2-typ_SF"/>
</dbReference>
<evidence type="ECO:0000256" key="6">
    <source>
        <dbReference type="ARBA" id="ARBA00023274"/>
    </source>
</evidence>
<dbReference type="InterPro" id="IPR000851">
    <property type="entry name" value="Ribosomal_uS5"/>
</dbReference>
<reference evidence="11 12" key="1">
    <citation type="submission" date="2014-04" db="EMBL/GenBank/DDBJ databases">
        <title>Aquimarina sp. 22II-S11-z7 Genome Sequencing.</title>
        <authorList>
            <person name="Lai Q."/>
        </authorList>
    </citation>
    <scope>NUCLEOTIDE SEQUENCE [LARGE SCALE GENOMIC DNA]</scope>
    <source>
        <strain evidence="11 12">22II-S11-z7</strain>
    </source>
</reference>
<evidence type="ECO:0000256" key="7">
    <source>
        <dbReference type="ARBA" id="ARBA00035255"/>
    </source>
</evidence>
<dbReference type="PANTHER" id="PTHR48277:SF1">
    <property type="entry name" value="MITOCHONDRIAL RIBOSOMAL PROTEIN S5"/>
    <property type="match status" value="1"/>
</dbReference>
<dbReference type="STRING" id="1317122.ATO12_21195"/>
<accession>A0A023BRP5</accession>
<evidence type="ECO:0000256" key="8">
    <source>
        <dbReference type="HAMAP-Rule" id="MF_01307"/>
    </source>
</evidence>
<dbReference type="PROSITE" id="PS00585">
    <property type="entry name" value="RIBOSOMAL_S5"/>
    <property type="match status" value="1"/>
</dbReference>
<sequence>MYQKYKNAELVKPSGLELKDRLVGVQRVTKVTKGGRAFGFSAIVVVGDENGVVGHGLGKSKEVAEAIAKAVEDAKKNLVRIPLHKGTLPHEQKGKYGGARVLLLPAATGTGVIAGGAIRAVLESVGVHDVLSKNQGSSNPHNVVKATFDALLQLRSAQQVAAQRGVSLEKVFKG</sequence>
<evidence type="ECO:0000313" key="11">
    <source>
        <dbReference type="EMBL" id="EZH72656.1"/>
    </source>
</evidence>
<gene>
    <name evidence="8" type="primary">rpsE</name>
    <name evidence="11" type="ORF">ATO12_21195</name>
</gene>
<evidence type="ECO:0000256" key="1">
    <source>
        <dbReference type="ARBA" id="ARBA00003093"/>
    </source>
</evidence>
<dbReference type="AlphaFoldDB" id="A0A023BRP5"/>
<comment type="function">
    <text evidence="1 8">Located at the back of the 30S subunit body where it stabilizes the conformation of the head with respect to the body.</text>
</comment>
<dbReference type="InterPro" id="IPR005712">
    <property type="entry name" value="Ribosomal_uS5_bac-type"/>
</dbReference>
<evidence type="ECO:0000313" key="12">
    <source>
        <dbReference type="Proteomes" id="UP000023541"/>
    </source>
</evidence>
<evidence type="ECO:0000259" key="10">
    <source>
        <dbReference type="PROSITE" id="PS50881"/>
    </source>
</evidence>
<protein>
    <recommendedName>
        <fullName evidence="7 8">Small ribosomal subunit protein uS5</fullName>
    </recommendedName>
</protein>
<dbReference type="InterPro" id="IPR014721">
    <property type="entry name" value="Ribsml_uS5_D2-typ_fold_subgr"/>
</dbReference>
<dbReference type="SUPFAM" id="SSF54768">
    <property type="entry name" value="dsRNA-binding domain-like"/>
    <property type="match status" value="1"/>
</dbReference>
<dbReference type="GO" id="GO:0015935">
    <property type="term" value="C:small ribosomal subunit"/>
    <property type="evidence" value="ECO:0007669"/>
    <property type="project" value="InterPro"/>
</dbReference>
<dbReference type="SUPFAM" id="SSF54211">
    <property type="entry name" value="Ribosomal protein S5 domain 2-like"/>
    <property type="match status" value="1"/>
</dbReference>